<organism evidence="9">
    <name type="scientific">freshwater metagenome</name>
    <dbReference type="NCBI Taxonomy" id="449393"/>
    <lineage>
        <taxon>unclassified sequences</taxon>
        <taxon>metagenomes</taxon>
        <taxon>ecological metagenomes</taxon>
    </lineage>
</organism>
<protein>
    <submittedName>
        <fullName evidence="9">Unannotated protein</fullName>
    </submittedName>
</protein>
<feature type="transmembrane region" description="Helical" evidence="5">
    <location>
        <begin position="234"/>
        <end position="261"/>
    </location>
</feature>
<dbReference type="EMBL" id="CAFBJH010000042">
    <property type="protein sequence ID" value="CAB4850298.1"/>
    <property type="molecule type" value="Genomic_DNA"/>
</dbReference>
<feature type="transmembrane region" description="Helical" evidence="5">
    <location>
        <begin position="12"/>
        <end position="42"/>
    </location>
</feature>
<evidence type="ECO:0000256" key="3">
    <source>
        <dbReference type="ARBA" id="ARBA00022989"/>
    </source>
</evidence>
<keyword evidence="2 5" id="KW-0812">Transmembrane</keyword>
<reference evidence="9" key="1">
    <citation type="submission" date="2020-05" db="EMBL/GenBank/DDBJ databases">
        <authorList>
            <person name="Chiriac C."/>
            <person name="Salcher M."/>
            <person name="Ghai R."/>
            <person name="Kavagutti S V."/>
        </authorList>
    </citation>
    <scope>NUCLEOTIDE SEQUENCE</scope>
</reference>
<dbReference type="PANTHER" id="PTHR33514:SF15">
    <property type="entry name" value="COBALT TRANSPORT PROTEIN"/>
    <property type="match status" value="1"/>
</dbReference>
<accession>A0A6J7C0S4</accession>
<keyword evidence="4 5" id="KW-0472">Membrane</keyword>
<evidence type="ECO:0000313" key="11">
    <source>
        <dbReference type="EMBL" id="CAB4968825.1"/>
    </source>
</evidence>
<dbReference type="EMBL" id="CAEZXT010000008">
    <property type="protein sequence ID" value="CAB4690531.1"/>
    <property type="molecule type" value="Genomic_DNA"/>
</dbReference>
<evidence type="ECO:0000256" key="1">
    <source>
        <dbReference type="ARBA" id="ARBA00004141"/>
    </source>
</evidence>
<feature type="transmembrane region" description="Helical" evidence="5">
    <location>
        <begin position="147"/>
        <end position="168"/>
    </location>
</feature>
<sequence length="271" mass="29981">MANTLHPGLWWLWSLSLAIELAKANSVLTTCIAIAFMGLLVITSTQSSPWSGSYWVALKLGTWIIAIRLCMAIFVGVPYPGRTLFTLPQISFPGWMSGIHLGGVVTAERLSITFHEAFVMAGVIACFGVATSLTSPHRVLRSIPVMFYEFGVAVVIATSLIPQFVASITRIRQAQKLRGQSGGSLRNWKRIAIPLLEESLARALNLAASMDSRGYGFSRKRSRYRIQRWQITEYAIALLSIIALVTPGWMIYIAMISPLILKRNFSLAFNT</sequence>
<evidence type="ECO:0000256" key="5">
    <source>
        <dbReference type="SAM" id="Phobius"/>
    </source>
</evidence>
<evidence type="ECO:0000313" key="7">
    <source>
        <dbReference type="EMBL" id="CAB4772390.1"/>
    </source>
</evidence>
<dbReference type="Pfam" id="PF02361">
    <property type="entry name" value="CbiQ"/>
    <property type="match status" value="1"/>
</dbReference>
<keyword evidence="3 5" id="KW-1133">Transmembrane helix</keyword>
<dbReference type="GO" id="GO:0005886">
    <property type="term" value="C:plasma membrane"/>
    <property type="evidence" value="ECO:0007669"/>
    <property type="project" value="UniProtKB-ARBA"/>
</dbReference>
<dbReference type="PANTHER" id="PTHR33514">
    <property type="entry name" value="PROTEIN ABCI12, CHLOROPLASTIC"/>
    <property type="match status" value="1"/>
</dbReference>
<proteinExistence type="predicted"/>
<feature type="transmembrane region" description="Helical" evidence="5">
    <location>
        <begin position="85"/>
        <end position="105"/>
    </location>
</feature>
<dbReference type="EMBL" id="CAFBOE010000005">
    <property type="protein sequence ID" value="CAB4968825.1"/>
    <property type="molecule type" value="Genomic_DNA"/>
</dbReference>
<gene>
    <name evidence="6" type="ORF">UFOPK2589_00235</name>
    <name evidence="7" type="ORF">UFOPK2931_00220</name>
    <name evidence="8" type="ORF">UFOPK3056_00074</name>
    <name evidence="9" type="ORF">UFOPK3287_00750</name>
    <name evidence="10" type="ORF">UFOPK3558_00078</name>
    <name evidence="11" type="ORF">UFOPK3916_00147</name>
</gene>
<evidence type="ECO:0000313" key="10">
    <source>
        <dbReference type="EMBL" id="CAB4891055.1"/>
    </source>
</evidence>
<evidence type="ECO:0000313" key="6">
    <source>
        <dbReference type="EMBL" id="CAB4690531.1"/>
    </source>
</evidence>
<dbReference type="AlphaFoldDB" id="A0A6J7C0S4"/>
<evidence type="ECO:0000256" key="4">
    <source>
        <dbReference type="ARBA" id="ARBA00023136"/>
    </source>
</evidence>
<evidence type="ECO:0000313" key="9">
    <source>
        <dbReference type="EMBL" id="CAB4850298.1"/>
    </source>
</evidence>
<name>A0A6J7C0S4_9ZZZZ</name>
<dbReference type="EMBL" id="CAFAAR010000003">
    <property type="protein sequence ID" value="CAB4794414.1"/>
    <property type="molecule type" value="Genomic_DNA"/>
</dbReference>
<dbReference type="EMBL" id="CAEZZZ010000005">
    <property type="protein sequence ID" value="CAB4772390.1"/>
    <property type="molecule type" value="Genomic_DNA"/>
</dbReference>
<dbReference type="InterPro" id="IPR003339">
    <property type="entry name" value="ABC/ECF_trnsptr_transmembrane"/>
</dbReference>
<comment type="subcellular location">
    <subcellularLocation>
        <location evidence="1">Membrane</location>
        <topology evidence="1">Multi-pass membrane protein</topology>
    </subcellularLocation>
</comment>
<feature type="transmembrane region" description="Helical" evidence="5">
    <location>
        <begin position="117"/>
        <end position="135"/>
    </location>
</feature>
<evidence type="ECO:0000256" key="2">
    <source>
        <dbReference type="ARBA" id="ARBA00022692"/>
    </source>
</evidence>
<dbReference type="EMBL" id="CAFBMI010000003">
    <property type="protein sequence ID" value="CAB4891055.1"/>
    <property type="molecule type" value="Genomic_DNA"/>
</dbReference>
<dbReference type="CDD" id="cd16914">
    <property type="entry name" value="EcfT"/>
    <property type="match status" value="1"/>
</dbReference>
<feature type="transmembrane region" description="Helical" evidence="5">
    <location>
        <begin position="54"/>
        <end position="79"/>
    </location>
</feature>
<evidence type="ECO:0000313" key="8">
    <source>
        <dbReference type="EMBL" id="CAB4794414.1"/>
    </source>
</evidence>